<dbReference type="AlphaFoldDB" id="X1GA76"/>
<dbReference type="InterPro" id="IPR045229">
    <property type="entry name" value="TPP_enz"/>
</dbReference>
<comment type="similarity">
    <text evidence="1">Belongs to the TPP enzyme family.</text>
</comment>
<evidence type="ECO:0000256" key="1">
    <source>
        <dbReference type="ARBA" id="ARBA00007812"/>
    </source>
</evidence>
<dbReference type="GO" id="GO:0009099">
    <property type="term" value="P:L-valine biosynthetic process"/>
    <property type="evidence" value="ECO:0007669"/>
    <property type="project" value="TreeGrafter"/>
</dbReference>
<protein>
    <recommendedName>
        <fullName evidence="2">Thiamine pyrophosphate enzyme central domain-containing protein</fullName>
    </recommendedName>
</protein>
<dbReference type="InterPro" id="IPR029035">
    <property type="entry name" value="DHS-like_NAD/FAD-binding_dom"/>
</dbReference>
<dbReference type="Gene3D" id="3.40.50.1220">
    <property type="entry name" value="TPP-binding domain"/>
    <property type="match status" value="1"/>
</dbReference>
<dbReference type="EMBL" id="BARU01020937">
    <property type="protein sequence ID" value="GAH54816.1"/>
    <property type="molecule type" value="Genomic_DNA"/>
</dbReference>
<accession>X1GA76</accession>
<dbReference type="PANTHER" id="PTHR18968:SF14">
    <property type="entry name" value="GLYOXYLATE CARBOLIGASE"/>
    <property type="match status" value="1"/>
</dbReference>
<dbReference type="GO" id="GO:0005948">
    <property type="term" value="C:acetolactate synthase complex"/>
    <property type="evidence" value="ECO:0007669"/>
    <property type="project" value="TreeGrafter"/>
</dbReference>
<dbReference type="GO" id="GO:0000287">
    <property type="term" value="F:magnesium ion binding"/>
    <property type="evidence" value="ECO:0007669"/>
    <property type="project" value="InterPro"/>
</dbReference>
<proteinExistence type="inferred from homology"/>
<reference evidence="3" key="1">
    <citation type="journal article" date="2014" name="Front. Microbiol.">
        <title>High frequency of phylogenetically diverse reductive dehalogenase-homologous genes in deep subseafloor sedimentary metagenomes.</title>
        <authorList>
            <person name="Kawai M."/>
            <person name="Futagami T."/>
            <person name="Toyoda A."/>
            <person name="Takaki Y."/>
            <person name="Nishi S."/>
            <person name="Hori S."/>
            <person name="Arai W."/>
            <person name="Tsubouchi T."/>
            <person name="Morono Y."/>
            <person name="Uchiyama I."/>
            <person name="Ito T."/>
            <person name="Fujiyama A."/>
            <person name="Inagaki F."/>
            <person name="Takami H."/>
        </authorList>
    </citation>
    <scope>NUCLEOTIDE SEQUENCE</scope>
    <source>
        <strain evidence="3">Expedition CK06-06</strain>
    </source>
</reference>
<feature type="domain" description="Thiamine pyrophosphate enzyme central" evidence="2">
    <location>
        <begin position="31"/>
        <end position="128"/>
    </location>
</feature>
<dbReference type="GO" id="GO:0050660">
    <property type="term" value="F:flavin adenine dinucleotide binding"/>
    <property type="evidence" value="ECO:0007669"/>
    <property type="project" value="TreeGrafter"/>
</dbReference>
<evidence type="ECO:0000259" key="2">
    <source>
        <dbReference type="Pfam" id="PF00205"/>
    </source>
</evidence>
<dbReference type="InterPro" id="IPR012000">
    <property type="entry name" value="Thiamin_PyroP_enz_cen_dom"/>
</dbReference>
<dbReference type="Pfam" id="PF00205">
    <property type="entry name" value="TPP_enzyme_M"/>
    <property type="match status" value="1"/>
</dbReference>
<dbReference type="GO" id="GO:0009097">
    <property type="term" value="P:isoleucine biosynthetic process"/>
    <property type="evidence" value="ECO:0007669"/>
    <property type="project" value="TreeGrafter"/>
</dbReference>
<dbReference type="PANTHER" id="PTHR18968">
    <property type="entry name" value="THIAMINE PYROPHOSPHATE ENZYMES"/>
    <property type="match status" value="1"/>
</dbReference>
<dbReference type="GO" id="GO:0009028">
    <property type="term" value="F:tartronate-semialdehyde synthase activity"/>
    <property type="evidence" value="ECO:0007669"/>
    <property type="project" value="TreeGrafter"/>
</dbReference>
<evidence type="ECO:0000313" key="3">
    <source>
        <dbReference type="EMBL" id="GAH54816.1"/>
    </source>
</evidence>
<sequence>PLDVQRNEIEYDPDIDTPMKILKPAPDNSQVKQVLEMILEAKNPIMLLGGGVIIADACHEFITLAEYLSIPVVTTLMGKSGITADHPIYAGQVGTSCNTLYGNKMFLESDLVLAVGCRFSDRHTGALDVYTQGNSGIFI</sequence>
<feature type="non-terminal residue" evidence="3">
    <location>
        <position position="1"/>
    </location>
</feature>
<dbReference type="GO" id="GO:0030976">
    <property type="term" value="F:thiamine pyrophosphate binding"/>
    <property type="evidence" value="ECO:0007669"/>
    <property type="project" value="InterPro"/>
</dbReference>
<dbReference type="SUPFAM" id="SSF52467">
    <property type="entry name" value="DHS-like NAD/FAD-binding domain"/>
    <property type="match status" value="1"/>
</dbReference>
<comment type="caution">
    <text evidence="3">The sequence shown here is derived from an EMBL/GenBank/DDBJ whole genome shotgun (WGS) entry which is preliminary data.</text>
</comment>
<gene>
    <name evidence="3" type="ORF">S03H2_34324</name>
</gene>
<organism evidence="3">
    <name type="scientific">marine sediment metagenome</name>
    <dbReference type="NCBI Taxonomy" id="412755"/>
    <lineage>
        <taxon>unclassified sequences</taxon>
        <taxon>metagenomes</taxon>
        <taxon>ecological metagenomes</taxon>
    </lineage>
</organism>
<name>X1GA76_9ZZZZ</name>